<dbReference type="OrthoDB" id="9777352at2"/>
<organism evidence="4 5">
    <name type="scientific">Desulfobotulus alkaliphilus</name>
    <dbReference type="NCBI Taxonomy" id="622671"/>
    <lineage>
        <taxon>Bacteria</taxon>
        <taxon>Pseudomonadati</taxon>
        <taxon>Thermodesulfobacteriota</taxon>
        <taxon>Desulfobacteria</taxon>
        <taxon>Desulfobacterales</taxon>
        <taxon>Desulfobacteraceae</taxon>
        <taxon>Desulfobotulus</taxon>
    </lineage>
</organism>
<evidence type="ECO:0000256" key="2">
    <source>
        <dbReference type="ARBA" id="ARBA00022729"/>
    </source>
</evidence>
<evidence type="ECO:0000256" key="1">
    <source>
        <dbReference type="ARBA" id="ARBA00010062"/>
    </source>
</evidence>
<keyword evidence="5" id="KW-1185">Reference proteome</keyword>
<dbReference type="InterPro" id="IPR028082">
    <property type="entry name" value="Peripla_BP_I"/>
</dbReference>
<dbReference type="PANTHER" id="PTHR47235:SF1">
    <property type="entry name" value="BLR6548 PROTEIN"/>
    <property type="match status" value="1"/>
</dbReference>
<dbReference type="AlphaFoldDB" id="A0A562RZ10"/>
<dbReference type="PANTHER" id="PTHR47235">
    <property type="entry name" value="BLR6548 PROTEIN"/>
    <property type="match status" value="1"/>
</dbReference>
<feature type="domain" description="Leucine-binding protein" evidence="3">
    <location>
        <begin position="45"/>
        <end position="388"/>
    </location>
</feature>
<dbReference type="EMBL" id="VLLC01000005">
    <property type="protein sequence ID" value="TWI74345.1"/>
    <property type="molecule type" value="Genomic_DNA"/>
</dbReference>
<evidence type="ECO:0000313" key="5">
    <source>
        <dbReference type="Proteomes" id="UP000318307"/>
    </source>
</evidence>
<dbReference type="Pfam" id="PF13458">
    <property type="entry name" value="Peripla_BP_6"/>
    <property type="match status" value="1"/>
</dbReference>
<dbReference type="Proteomes" id="UP000318307">
    <property type="component" value="Unassembled WGS sequence"/>
</dbReference>
<dbReference type="SUPFAM" id="SSF53822">
    <property type="entry name" value="Periplasmic binding protein-like I"/>
    <property type="match status" value="1"/>
</dbReference>
<dbReference type="Gene3D" id="3.40.50.2300">
    <property type="match status" value="2"/>
</dbReference>
<comment type="similarity">
    <text evidence="1">Belongs to the leucine-binding protein family.</text>
</comment>
<accession>A0A562RZ10</accession>
<keyword evidence="2" id="KW-0732">Signal</keyword>
<name>A0A562RZ10_9BACT</name>
<sequence length="405" mass="44998">MVTGMILRMGSVAKKNFFSVSMCFLIFFTMTGPAWPEEKNLLLSLGVSLPLTGPKSTQAVKWLQGMEAAVSAINYGGGVHQRQLRIIALDDGGDEVRRQNNLNQLTEKEDLFALVSAFGYNSTKDALRISEEKSTLFFGSNTGIKTSGSHAKPNIFTLRPDMDLEMDLLVSRFMQETGKRRISVLYSENEKGTEYMNGVRSALEKRQQELLAAVPVTPQNPKISSAIDNILVTSPDAIIIAAELNVTTDFIRELRQSRGDIHLIAVGHTDPLELSERLMNTGLGVVISQAVPFPFYRRIPIVNAYAADVEAFKEEDPAIEMTFPGFEAYLNFQAFIYILKQSPSLDAASFIHTAQQQFESDLGGFRFSFSDKKHTGSNQIFLTQIAPGGFVAPIRNFSEVYEYHP</sequence>
<protein>
    <submittedName>
        <fullName evidence="4">ABC-type branched-subunit amino acid transport system substrate-binding protein</fullName>
    </submittedName>
</protein>
<reference evidence="4 5" key="1">
    <citation type="submission" date="2019-07" db="EMBL/GenBank/DDBJ databases">
        <title>Genome sequencing of 100 strains of the haloalkaliphilic chemolithoautotrophic sulfur-oxidizing bacterium Thioalkalivibrio.</title>
        <authorList>
            <person name="Muyzer G."/>
        </authorList>
    </citation>
    <scope>NUCLEOTIDE SEQUENCE [LARGE SCALE GENOMIC DNA]</scope>
    <source>
        <strain evidence="4 5">ASO4-4</strain>
    </source>
</reference>
<comment type="caution">
    <text evidence="4">The sequence shown here is derived from an EMBL/GenBank/DDBJ whole genome shotgun (WGS) entry which is preliminary data.</text>
</comment>
<gene>
    <name evidence="4" type="ORF">LZ24_00948</name>
</gene>
<proteinExistence type="inferred from homology"/>
<evidence type="ECO:0000259" key="3">
    <source>
        <dbReference type="Pfam" id="PF13458"/>
    </source>
</evidence>
<dbReference type="InterPro" id="IPR028081">
    <property type="entry name" value="Leu-bd"/>
</dbReference>
<evidence type="ECO:0000313" key="4">
    <source>
        <dbReference type="EMBL" id="TWI74345.1"/>
    </source>
</evidence>